<dbReference type="RefSeq" id="WP_093253460.1">
    <property type="nucleotide sequence ID" value="NZ_FNQM01000006.1"/>
</dbReference>
<name>A0A1H4BTS5_9RHOB</name>
<dbReference type="InterPro" id="IPR001680">
    <property type="entry name" value="WD40_rpt"/>
</dbReference>
<dbReference type="EMBL" id="FNQM01000006">
    <property type="protein sequence ID" value="SEA51503.1"/>
    <property type="molecule type" value="Genomic_DNA"/>
</dbReference>
<evidence type="ECO:0000313" key="3">
    <source>
        <dbReference type="Proteomes" id="UP000198703"/>
    </source>
</evidence>
<reference evidence="2 3" key="1">
    <citation type="submission" date="2016-10" db="EMBL/GenBank/DDBJ databases">
        <authorList>
            <person name="de Groot N.N."/>
        </authorList>
    </citation>
    <scope>NUCLEOTIDE SEQUENCE [LARGE SCALE GENOMIC DNA]</scope>
    <source>
        <strain evidence="2 3">DSM 15345</strain>
    </source>
</reference>
<dbReference type="OrthoDB" id="8192299at2"/>
<dbReference type="STRING" id="89524.SAMN05444370_10638"/>
<dbReference type="InterPro" id="IPR015943">
    <property type="entry name" value="WD40/YVTN_repeat-like_dom_sf"/>
</dbReference>
<dbReference type="SUPFAM" id="SSF75011">
    <property type="entry name" value="3-carboxy-cis,cis-mucoante lactonizing enzyme"/>
    <property type="match status" value="1"/>
</dbReference>
<evidence type="ECO:0000313" key="2">
    <source>
        <dbReference type="EMBL" id="SEA51503.1"/>
    </source>
</evidence>
<feature type="region of interest" description="Disordered" evidence="1">
    <location>
        <begin position="70"/>
        <end position="91"/>
    </location>
</feature>
<protein>
    <submittedName>
        <fullName evidence="2">WD domain-containing protein, G-beta repeat-containing protein</fullName>
    </submittedName>
</protein>
<organism evidence="2 3">
    <name type="scientific">Rubrimonas cliftonensis</name>
    <dbReference type="NCBI Taxonomy" id="89524"/>
    <lineage>
        <taxon>Bacteria</taxon>
        <taxon>Pseudomonadati</taxon>
        <taxon>Pseudomonadota</taxon>
        <taxon>Alphaproteobacteria</taxon>
        <taxon>Rhodobacterales</taxon>
        <taxon>Paracoccaceae</taxon>
        <taxon>Rubrimonas</taxon>
    </lineage>
</organism>
<proteinExistence type="predicted"/>
<dbReference type="AlphaFoldDB" id="A0A1H4BTS5"/>
<keyword evidence="3" id="KW-1185">Reference proteome</keyword>
<gene>
    <name evidence="2" type="ORF">SAMN05444370_10638</name>
</gene>
<dbReference type="Pfam" id="PF00400">
    <property type="entry name" value="WD40"/>
    <property type="match status" value="1"/>
</dbReference>
<sequence>MSYDAPDEAPVAPSLLDLIGRRWALDGAVSQAVFNRDGSAVAFAAESGLGLVPVADPERAEARIRLSVEDGRHSIQPRRNPPRPVERAAGVRGPAAPFGARTFVAGRAAGGLASVTPRGQVTPLAVPVDGPPTALAADPASPAAAVAAAGGVAILREGGAVDRLALDAGLQARALAFAPDGAWLAAAHDAGVAIWRRGGAVEAVDLPAPAHMLSVSPDGAWLAAGCGDGGFALIRLADGAAGVVGDFPAPVRSVGWSVAAGALVASGAYRVAAWRRSEDGLGTPLESGRPGLVIVERVAASPDRPLAAAGYSSGLLCLSQIGGRGEMLLRDRGAPPTALAFSADGAHLAYGDAAGEIALVSFPPSLFKEGPAR</sequence>
<accession>A0A1H4BTS5</accession>
<evidence type="ECO:0000256" key="1">
    <source>
        <dbReference type="SAM" id="MobiDB-lite"/>
    </source>
</evidence>
<dbReference type="Proteomes" id="UP000198703">
    <property type="component" value="Unassembled WGS sequence"/>
</dbReference>
<dbReference type="Gene3D" id="2.130.10.10">
    <property type="entry name" value="YVTN repeat-like/Quinoprotein amine dehydrogenase"/>
    <property type="match status" value="2"/>
</dbReference>